<dbReference type="GO" id="GO:0006400">
    <property type="term" value="P:tRNA modification"/>
    <property type="evidence" value="ECO:0007669"/>
    <property type="project" value="UniProtKB-ARBA"/>
</dbReference>
<dbReference type="EMBL" id="HBUF01273638">
    <property type="protein sequence ID" value="CAG6685846.1"/>
    <property type="molecule type" value="Transcribed_RNA"/>
</dbReference>
<sequence length="275" mass="31832">MPLIILTGYPCSGKTKRSEEIKKYFEDQNLTNKIVHIKDNETIQKAGFNKTELYASAQKEKEIRAKLKSEVTRLLNKDTIVILDSMNYIKGYRYELFCVSKQVKSTQCTIEIIIDENRMNKFNQDRSDESEKYDEDTLKALVMRYEPPDHKNRWDSPLITIQTDDPTPLEEIHKAVLNVKPPKSNKSTLYIPLSSNTYLFELDKITQTAVQEILNKQEPSISKLNCDTSKLTLPHLTRLKRQYINLVKLNPATSVNVDNVHATFLQFINSNSDKE</sequence>
<dbReference type="GO" id="GO:0005524">
    <property type="term" value="F:ATP binding"/>
    <property type="evidence" value="ECO:0007669"/>
    <property type="project" value="UniProtKB-KW"/>
</dbReference>
<dbReference type="EMBL" id="HBUF01273639">
    <property type="protein sequence ID" value="CAG6685847.1"/>
    <property type="molecule type" value="Transcribed_RNA"/>
</dbReference>
<dbReference type="EMBL" id="HBUF01114450">
    <property type="protein sequence ID" value="CAG6640881.1"/>
    <property type="molecule type" value="Transcribed_RNA"/>
</dbReference>
<dbReference type="EMBL" id="HBUF01114449">
    <property type="protein sequence ID" value="CAG6640880.1"/>
    <property type="molecule type" value="Transcribed_RNA"/>
</dbReference>
<evidence type="ECO:0000313" key="5">
    <source>
        <dbReference type="EMBL" id="CAG6640883.1"/>
    </source>
</evidence>
<protein>
    <recommendedName>
        <fullName evidence="4">Protein KTI12 homolog</fullName>
    </recommendedName>
</protein>
<evidence type="ECO:0000256" key="2">
    <source>
        <dbReference type="ARBA" id="ARBA00022840"/>
    </source>
</evidence>
<dbReference type="Gene3D" id="3.40.50.300">
    <property type="entry name" value="P-loop containing nucleotide triphosphate hydrolases"/>
    <property type="match status" value="1"/>
</dbReference>
<dbReference type="FunFam" id="3.40.50.300:FF:000827">
    <property type="entry name" value="KTI12 chromatin-associated homolog"/>
    <property type="match status" value="1"/>
</dbReference>
<comment type="similarity">
    <text evidence="3">Belongs to the KTI12 family.</text>
</comment>
<proteinExistence type="inferred from homology"/>
<evidence type="ECO:0000256" key="4">
    <source>
        <dbReference type="ARBA" id="ARBA00026170"/>
    </source>
</evidence>
<evidence type="ECO:0000256" key="3">
    <source>
        <dbReference type="ARBA" id="ARBA00025768"/>
    </source>
</evidence>
<dbReference type="AlphaFoldDB" id="A0A8D8QYJ2"/>
<dbReference type="EMBL" id="HBUF01114452">
    <property type="protein sequence ID" value="CAG6640883.1"/>
    <property type="molecule type" value="Transcribed_RNA"/>
</dbReference>
<dbReference type="Pfam" id="PF08433">
    <property type="entry name" value="KTI12"/>
    <property type="match status" value="1"/>
</dbReference>
<organism evidence="5">
    <name type="scientific">Cacopsylla melanoneura</name>
    <dbReference type="NCBI Taxonomy" id="428564"/>
    <lineage>
        <taxon>Eukaryota</taxon>
        <taxon>Metazoa</taxon>
        <taxon>Ecdysozoa</taxon>
        <taxon>Arthropoda</taxon>
        <taxon>Hexapoda</taxon>
        <taxon>Insecta</taxon>
        <taxon>Pterygota</taxon>
        <taxon>Neoptera</taxon>
        <taxon>Paraneoptera</taxon>
        <taxon>Hemiptera</taxon>
        <taxon>Sternorrhyncha</taxon>
        <taxon>Psylloidea</taxon>
        <taxon>Psyllidae</taxon>
        <taxon>Psyllinae</taxon>
        <taxon>Cacopsylla</taxon>
    </lineage>
</organism>
<keyword evidence="2" id="KW-0067">ATP-binding</keyword>
<dbReference type="EMBL" id="HBUF01114448">
    <property type="protein sequence ID" value="CAG6640879.1"/>
    <property type="molecule type" value="Transcribed_RNA"/>
</dbReference>
<dbReference type="InterPro" id="IPR013641">
    <property type="entry name" value="KTI12/PSTK"/>
</dbReference>
<reference evidence="5" key="1">
    <citation type="submission" date="2021-05" db="EMBL/GenBank/DDBJ databases">
        <authorList>
            <person name="Alioto T."/>
            <person name="Alioto T."/>
            <person name="Gomez Garrido J."/>
        </authorList>
    </citation>
    <scope>NUCLEOTIDE SEQUENCE</scope>
</reference>
<dbReference type="InterPro" id="IPR027417">
    <property type="entry name" value="P-loop_NTPase"/>
</dbReference>
<name>A0A8D8QYJ2_9HEMI</name>
<keyword evidence="1" id="KW-0547">Nucleotide-binding</keyword>
<accession>A0A8D8QYJ2</accession>
<dbReference type="GO" id="GO:0006357">
    <property type="term" value="P:regulation of transcription by RNA polymerase II"/>
    <property type="evidence" value="ECO:0007669"/>
    <property type="project" value="UniProtKB-ARBA"/>
</dbReference>
<dbReference type="SUPFAM" id="SSF52540">
    <property type="entry name" value="P-loop containing nucleoside triphosphate hydrolases"/>
    <property type="match status" value="1"/>
</dbReference>
<evidence type="ECO:0000256" key="1">
    <source>
        <dbReference type="ARBA" id="ARBA00022741"/>
    </source>
</evidence>
<dbReference type="PANTHER" id="PTHR12435">
    <property type="match status" value="1"/>
</dbReference>
<dbReference type="EMBL" id="HBUF01114447">
    <property type="protein sequence ID" value="CAG6640878.1"/>
    <property type="molecule type" value="Transcribed_RNA"/>
</dbReference>
<dbReference type="EMBL" id="HBUF01114446">
    <property type="protein sequence ID" value="CAG6640877.1"/>
    <property type="molecule type" value="Transcribed_RNA"/>
</dbReference>
<dbReference type="EMBL" id="HBUF01114451">
    <property type="protein sequence ID" value="CAG6640882.1"/>
    <property type="molecule type" value="Transcribed_RNA"/>
</dbReference>
<dbReference type="EMBL" id="HBUF01114453">
    <property type="protein sequence ID" value="CAG6640884.1"/>
    <property type="molecule type" value="Transcribed_RNA"/>
</dbReference>